<evidence type="ECO:0000313" key="3">
    <source>
        <dbReference type="Proteomes" id="UP000265160"/>
    </source>
</evidence>
<dbReference type="Ensembl" id="ENSMZET00005025291.1">
    <property type="protein sequence ID" value="ENSMZEP00005024489.1"/>
    <property type="gene ID" value="ENSMZEG00005018311.1"/>
</dbReference>
<reference evidence="2" key="3">
    <citation type="submission" date="2025-09" db="UniProtKB">
        <authorList>
            <consortium name="Ensembl"/>
        </authorList>
    </citation>
    <scope>IDENTIFICATION</scope>
</reference>
<evidence type="ECO:0000313" key="2">
    <source>
        <dbReference type="Ensembl" id="ENSMZEP00005024489.1"/>
    </source>
</evidence>
<comment type="similarity">
    <text evidence="1">Belongs to the cornifelin family.</text>
</comment>
<sequence>MAEKPLTDWDSGLCDCFEDARTCCYGFWCCPCLACTVSGRFGENNCLPLCDICGSGVLAAFGIPVCVPPAVLSVRAAMRNRYGIKGSLCKDIAISCFCEWCSWCQMHRELRHRKKTPTVINIQNNTVVNMQPIPTFQPGVMMLPAQPVATGFMSQPTVVVQTK</sequence>
<reference evidence="2 3" key="1">
    <citation type="journal article" date="2014" name="Nature">
        <title>The genomic substrate for adaptive radiation in African cichlid fish.</title>
        <authorList>
            <person name="Brawand D."/>
            <person name="Wagner C.E."/>
            <person name="Li Y.I."/>
            <person name="Malinsky M."/>
            <person name="Keller I."/>
            <person name="Fan S."/>
            <person name="Simakov O."/>
            <person name="Ng A.Y."/>
            <person name="Lim Z.W."/>
            <person name="Bezault E."/>
            <person name="Turner-Maier J."/>
            <person name="Johnson J."/>
            <person name="Alcazar R."/>
            <person name="Noh H.J."/>
            <person name="Russell P."/>
            <person name="Aken B."/>
            <person name="Alfoldi J."/>
            <person name="Amemiya C."/>
            <person name="Azzouzi N."/>
            <person name="Baroiller J.F."/>
            <person name="Barloy-Hubler F."/>
            <person name="Berlin A."/>
            <person name="Bloomquist R."/>
            <person name="Carleton K.L."/>
            <person name="Conte M.A."/>
            <person name="D'Cotta H."/>
            <person name="Eshel O."/>
            <person name="Gaffney L."/>
            <person name="Galibert F."/>
            <person name="Gante H.F."/>
            <person name="Gnerre S."/>
            <person name="Greuter L."/>
            <person name="Guyon R."/>
            <person name="Haddad N.S."/>
            <person name="Haerty W."/>
            <person name="Harris R.M."/>
            <person name="Hofmann H.A."/>
            <person name="Hourlier T."/>
            <person name="Hulata G."/>
            <person name="Jaffe D.B."/>
            <person name="Lara M."/>
            <person name="Lee A.P."/>
            <person name="MacCallum I."/>
            <person name="Mwaiko S."/>
            <person name="Nikaido M."/>
            <person name="Nishihara H."/>
            <person name="Ozouf-Costaz C."/>
            <person name="Penman D.J."/>
            <person name="Przybylski D."/>
            <person name="Rakotomanga M."/>
            <person name="Renn S.C.P."/>
            <person name="Ribeiro F.J."/>
            <person name="Ron M."/>
            <person name="Salzburger W."/>
            <person name="Sanchez-Pulido L."/>
            <person name="Santos M.E."/>
            <person name="Searle S."/>
            <person name="Sharpe T."/>
            <person name="Swofford R."/>
            <person name="Tan F.J."/>
            <person name="Williams L."/>
            <person name="Young S."/>
            <person name="Yin S."/>
            <person name="Okada N."/>
            <person name="Kocher T.D."/>
            <person name="Miska E.A."/>
            <person name="Lander E.S."/>
            <person name="Venkatesh B."/>
            <person name="Fernald R.D."/>
            <person name="Meyer A."/>
            <person name="Ponting C.P."/>
            <person name="Streelman J.T."/>
            <person name="Lindblad-Toh K."/>
            <person name="Seehausen O."/>
            <person name="Di Palma F."/>
        </authorList>
    </citation>
    <scope>NUCLEOTIDE SEQUENCE</scope>
</reference>
<reference evidence="2" key="2">
    <citation type="submission" date="2025-08" db="UniProtKB">
        <authorList>
            <consortium name="Ensembl"/>
        </authorList>
    </citation>
    <scope>IDENTIFICATION</scope>
</reference>
<dbReference type="Pfam" id="PF04749">
    <property type="entry name" value="PLAC8"/>
    <property type="match status" value="1"/>
</dbReference>
<protein>
    <submittedName>
        <fullName evidence="2">Placenta-specific gene 8 protein-like</fullName>
    </submittedName>
</protein>
<dbReference type="KEGG" id="mze:112436263"/>
<evidence type="ECO:0000256" key="1">
    <source>
        <dbReference type="ARBA" id="ARBA00009024"/>
    </source>
</evidence>
<dbReference type="Proteomes" id="UP000265160">
    <property type="component" value="LG17"/>
</dbReference>
<keyword evidence="3" id="KW-1185">Reference proteome</keyword>
<dbReference type="AlphaFoldDB" id="A0A3P9CQZ3"/>
<dbReference type="RefSeq" id="XP_024661455.1">
    <property type="nucleotide sequence ID" value="XM_024805687.1"/>
</dbReference>
<dbReference type="NCBIfam" id="TIGR01571">
    <property type="entry name" value="A_thal_Cys_rich"/>
    <property type="match status" value="1"/>
</dbReference>
<dbReference type="InterPro" id="IPR006461">
    <property type="entry name" value="PLAC_motif_containing"/>
</dbReference>
<dbReference type="PANTHER" id="PTHR15907">
    <property type="entry name" value="DUF614 FAMILY PROTEIN-RELATED"/>
    <property type="match status" value="1"/>
</dbReference>
<organism evidence="2 3">
    <name type="scientific">Maylandia zebra</name>
    <name type="common">zebra mbuna</name>
    <dbReference type="NCBI Taxonomy" id="106582"/>
    <lineage>
        <taxon>Eukaryota</taxon>
        <taxon>Metazoa</taxon>
        <taxon>Chordata</taxon>
        <taxon>Craniata</taxon>
        <taxon>Vertebrata</taxon>
        <taxon>Euteleostomi</taxon>
        <taxon>Actinopterygii</taxon>
        <taxon>Neopterygii</taxon>
        <taxon>Teleostei</taxon>
        <taxon>Neoteleostei</taxon>
        <taxon>Acanthomorphata</taxon>
        <taxon>Ovalentaria</taxon>
        <taxon>Cichlomorphae</taxon>
        <taxon>Cichliformes</taxon>
        <taxon>Cichlidae</taxon>
        <taxon>African cichlids</taxon>
        <taxon>Pseudocrenilabrinae</taxon>
        <taxon>Haplochromini</taxon>
        <taxon>Maylandia</taxon>
        <taxon>Maylandia zebra complex</taxon>
    </lineage>
</organism>
<dbReference type="GeneTree" id="ENSGT00940000163701"/>
<proteinExistence type="inferred from homology"/>
<name>A0A3P9CQZ3_9CICH</name>
<accession>A0A3P9CQZ3</accession>